<dbReference type="InterPro" id="IPR039664">
    <property type="entry name" value="GRB/APBB1IP"/>
</dbReference>
<feature type="compositionally biased region" description="Polar residues" evidence="1">
    <location>
        <begin position="634"/>
        <end position="645"/>
    </location>
</feature>
<feature type="compositionally biased region" description="Basic and acidic residues" evidence="1">
    <location>
        <begin position="567"/>
        <end position="577"/>
    </location>
</feature>
<dbReference type="GO" id="GO:0007165">
    <property type="term" value="P:signal transduction"/>
    <property type="evidence" value="ECO:0007669"/>
    <property type="project" value="InterPro"/>
</dbReference>
<protein>
    <submittedName>
        <fullName evidence="3">Ras-associated and pleckstrin homology domains-containing protein 1-like</fullName>
    </submittedName>
</protein>
<dbReference type="PROSITE" id="PS50200">
    <property type="entry name" value="RA"/>
    <property type="match status" value="1"/>
</dbReference>
<proteinExistence type="predicted"/>
<feature type="compositionally biased region" description="Polar residues" evidence="1">
    <location>
        <begin position="102"/>
        <end position="112"/>
    </location>
</feature>
<feature type="region of interest" description="Disordered" evidence="1">
    <location>
        <begin position="1121"/>
        <end position="1146"/>
    </location>
</feature>
<dbReference type="Gene3D" id="2.30.29.30">
    <property type="entry name" value="Pleckstrin-homology domain (PH domain)/Phosphotyrosine-binding domain (PTB)"/>
    <property type="match status" value="1"/>
</dbReference>
<dbReference type="InterPro" id="IPR039665">
    <property type="entry name" value="PH_APBB1IP"/>
</dbReference>
<evidence type="ECO:0000313" key="4">
    <source>
        <dbReference type="Proteomes" id="UP000472270"/>
    </source>
</evidence>
<feature type="compositionally biased region" description="Low complexity" evidence="1">
    <location>
        <begin position="994"/>
        <end position="1008"/>
    </location>
</feature>
<evidence type="ECO:0000259" key="2">
    <source>
        <dbReference type="PROSITE" id="PS50200"/>
    </source>
</evidence>
<dbReference type="Proteomes" id="UP000472270">
    <property type="component" value="Unassembled WGS sequence"/>
</dbReference>
<reference evidence="3" key="2">
    <citation type="submission" date="2025-09" db="UniProtKB">
        <authorList>
            <consortium name="Ensembl"/>
        </authorList>
    </citation>
    <scope>IDENTIFICATION</scope>
</reference>
<dbReference type="CDD" id="cd01259">
    <property type="entry name" value="PH_APBB1IP"/>
    <property type="match status" value="1"/>
</dbReference>
<name>A0A673IAA5_9TELE</name>
<feature type="compositionally biased region" description="Low complexity" evidence="1">
    <location>
        <begin position="894"/>
        <end position="917"/>
    </location>
</feature>
<evidence type="ECO:0000313" key="3">
    <source>
        <dbReference type="Ensembl" id="ENSSRHP00000034623.1"/>
    </source>
</evidence>
<dbReference type="SUPFAM" id="SSF54236">
    <property type="entry name" value="Ubiquitin-like"/>
    <property type="match status" value="1"/>
</dbReference>
<feature type="compositionally biased region" description="Pro residues" evidence="1">
    <location>
        <begin position="614"/>
        <end position="632"/>
    </location>
</feature>
<feature type="compositionally biased region" description="Acidic residues" evidence="1">
    <location>
        <begin position="1"/>
        <end position="23"/>
    </location>
</feature>
<dbReference type="GO" id="GO:0005829">
    <property type="term" value="C:cytosol"/>
    <property type="evidence" value="ECO:0007669"/>
    <property type="project" value="TreeGrafter"/>
</dbReference>
<dbReference type="InterPro" id="IPR029071">
    <property type="entry name" value="Ubiquitin-like_domsf"/>
</dbReference>
<reference evidence="3" key="1">
    <citation type="submission" date="2025-08" db="UniProtKB">
        <authorList>
            <consortium name="Ensembl"/>
        </authorList>
    </citation>
    <scope>IDENTIFICATION</scope>
</reference>
<feature type="compositionally biased region" description="Low complexity" evidence="1">
    <location>
        <begin position="245"/>
        <end position="260"/>
    </location>
</feature>
<feature type="compositionally biased region" description="Polar residues" evidence="1">
    <location>
        <begin position="1039"/>
        <end position="1056"/>
    </location>
</feature>
<feature type="domain" description="Ras-associating" evidence="2">
    <location>
        <begin position="333"/>
        <end position="382"/>
    </location>
</feature>
<feature type="compositionally biased region" description="Low complexity" evidence="1">
    <location>
        <begin position="199"/>
        <end position="218"/>
    </location>
</feature>
<dbReference type="AlphaFoldDB" id="A0A673IAA5"/>
<feature type="compositionally biased region" description="Pro residues" evidence="1">
    <location>
        <begin position="1021"/>
        <end position="1033"/>
    </location>
</feature>
<feature type="compositionally biased region" description="Polar residues" evidence="1">
    <location>
        <begin position="746"/>
        <end position="771"/>
    </location>
</feature>
<dbReference type="Pfam" id="PF21989">
    <property type="entry name" value="RA_2"/>
    <property type="match status" value="1"/>
</dbReference>
<feature type="compositionally biased region" description="Low complexity" evidence="1">
    <location>
        <begin position="517"/>
        <end position="542"/>
    </location>
</feature>
<feature type="region of interest" description="Disordered" evidence="1">
    <location>
        <begin position="567"/>
        <end position="588"/>
    </location>
</feature>
<dbReference type="InterPro" id="IPR000159">
    <property type="entry name" value="RA_dom"/>
</dbReference>
<feature type="compositionally biased region" description="Polar residues" evidence="1">
    <location>
        <begin position="543"/>
        <end position="554"/>
    </location>
</feature>
<feature type="compositionally biased region" description="Polar residues" evidence="1">
    <location>
        <begin position="724"/>
        <end position="735"/>
    </location>
</feature>
<sequence length="1146" mass="123688">MEQFSDDELDHAAEEDSDKEDQDLDKMFGAWLGELDKLTKSLDDGRPEKVQKAPLRQETNMANMAYRFSIYNINEALNQSDAVDLDALMADLCSIEQELSTIGKPSSTSSRLGLTGDTKVRQKPPAGRSHSTKHTGSSSGGASSSGGSTSSSTRASPASTVRVGSSSSRPPLASNFSLDDITAQLEKASQSMDETARQSSTSFSSTVSAPYSSSTMRRPTSHHHHRRTGSVGTVTEHEVRSFVHSSRSSINSASASSMDSLDIEKPKSDQDGLQDGQDQPSSEVNSALYCCYLILSDILDGFFLTKLEEEQAAKQKAEKIRVALEKIKEAQVKKLVIRVHLSDESSKTVMVDERQTVRQVLDSLLDKSHCGYSLDWSLVEIITELQTAEFNLSFVKRIKKKLSLPRKPSTLPCDSTGQDTNLVCFLQLDHVNVYLGQDYRSKYKAPTDYCMVLKHPQIQKKSQYIKYLCCDDVRMLHQWVNGIRIAKYGKQLYLNYQEAMRRTEAAHDWSSLSSSSIKSGSSSSSLPESQSNHSSQSDSGVSETTSSGHVRSQSVVSSIFSEAWKRGNQADEPKMRMDGPPAQPARASYPLQLPQLPQSLQSRCSYSGVSPVSPSSPPSPPPPPPPPPPLPNPTHHSTNGLQQFLAQKFPNMTYDFSPVQQDEEPPPPPPVCFSPPPQQSGPPAPPKTFTGGFPPQTAPKPAHGISPISPVPPSLSPTPPATMKKQQSLSSGHSPNQPPPILPKQYSLSSKAASVSAPISPTQSLVKQIVNQFPDAPDGSKCPISPPVVKTKPKWQPGGQAQPQSPEFPPPPPESTLEFPPPPAPSPPPAPQPSGKMGSPIKKSPSTSSNSSTGSGGKKPPPTPQRNSSMMSTSSIEYQESKKVEDLVSMFAQTSQAPPSSFSTPSSTTGSPSKDSSAGPRKPGKINLANLPLALQGKPGQYQQSSSDFPSPPPECDFPPPPPDSELLPPPPLPSELHTGAPKVAVVNPQPQHSSSSTSSWKQSSLKKMPPPTMHRRSSGPPEPLALSPPPQQMPLSSFNSQIPPTSPKASLSIQPNFLEDLNRTLKRKSMTRHGSLTSSRISAKLEPVTTMDDMALPPPPPELLLGQQKKGGYMSANISGYATLRRGPPPAPPKRDQNTKLTSEW</sequence>
<feature type="compositionally biased region" description="Pro residues" evidence="1">
    <location>
        <begin position="666"/>
        <end position="686"/>
    </location>
</feature>
<feature type="compositionally biased region" description="Basic residues" evidence="1">
    <location>
        <begin position="219"/>
        <end position="228"/>
    </location>
</feature>
<feature type="compositionally biased region" description="Pro residues" evidence="1">
    <location>
        <begin position="709"/>
        <end position="720"/>
    </location>
</feature>
<feature type="compositionally biased region" description="Low complexity" evidence="1">
    <location>
        <begin position="838"/>
        <end position="853"/>
    </location>
</feature>
<feature type="region of interest" description="Disordered" evidence="1">
    <location>
        <begin position="188"/>
        <end position="280"/>
    </location>
</feature>
<feature type="compositionally biased region" description="Low complexity" evidence="1">
    <location>
        <begin position="134"/>
        <end position="160"/>
    </location>
</feature>
<keyword evidence="4" id="KW-1185">Reference proteome</keyword>
<feature type="region of interest" description="Disordered" evidence="1">
    <location>
        <begin position="517"/>
        <end position="554"/>
    </location>
</feature>
<dbReference type="PANTHER" id="PTHR11243">
    <property type="entry name" value="GROWTH FACTOR RECEPTOR-BOUND PROTEIN"/>
    <property type="match status" value="1"/>
</dbReference>
<feature type="region of interest" description="Disordered" evidence="1">
    <location>
        <begin position="102"/>
        <end position="176"/>
    </location>
</feature>
<feature type="compositionally biased region" description="Polar residues" evidence="1">
    <location>
        <begin position="1073"/>
        <end position="1082"/>
    </location>
</feature>
<feature type="region of interest" description="Disordered" evidence="1">
    <location>
        <begin position="1"/>
        <end position="24"/>
    </location>
</feature>
<evidence type="ECO:0000256" key="1">
    <source>
        <dbReference type="SAM" id="MobiDB-lite"/>
    </source>
</evidence>
<dbReference type="GO" id="GO:0005886">
    <property type="term" value="C:plasma membrane"/>
    <property type="evidence" value="ECO:0007669"/>
    <property type="project" value="TreeGrafter"/>
</dbReference>
<dbReference type="PANTHER" id="PTHR11243:SF15">
    <property type="entry name" value="RAS-ASSOCIATED AND PLECKSTRIN HOMOLOGY DOMAINS-CONTAINING PROTEIN 1"/>
    <property type="match status" value="1"/>
</dbReference>
<feature type="compositionally biased region" description="Polar residues" evidence="1">
    <location>
        <begin position="162"/>
        <end position="176"/>
    </location>
</feature>
<dbReference type="Gene3D" id="3.10.20.90">
    <property type="entry name" value="Phosphatidylinositol 3-kinase Catalytic Subunit, Chain A, domain 1"/>
    <property type="match status" value="1"/>
</dbReference>
<feature type="compositionally biased region" description="Pro residues" evidence="1">
    <location>
        <begin position="806"/>
        <end position="832"/>
    </location>
</feature>
<dbReference type="SUPFAM" id="SSF50729">
    <property type="entry name" value="PH domain-like"/>
    <property type="match status" value="1"/>
</dbReference>
<gene>
    <name evidence="3" type="primary">LOC107738113</name>
</gene>
<feature type="compositionally biased region" description="Polar residues" evidence="1">
    <location>
        <begin position="865"/>
        <end position="878"/>
    </location>
</feature>
<dbReference type="Ensembl" id="ENSSRHT00000035635.1">
    <property type="protein sequence ID" value="ENSSRHP00000034623.1"/>
    <property type="gene ID" value="ENSSRHG00000017781.1"/>
</dbReference>
<feature type="region of interest" description="Disordered" evidence="1">
    <location>
        <begin position="601"/>
        <end position="1086"/>
    </location>
</feature>
<accession>A0A673IAA5</accession>
<organism evidence="3 4">
    <name type="scientific">Sinocyclocheilus rhinocerous</name>
    <dbReference type="NCBI Taxonomy" id="307959"/>
    <lineage>
        <taxon>Eukaryota</taxon>
        <taxon>Metazoa</taxon>
        <taxon>Chordata</taxon>
        <taxon>Craniata</taxon>
        <taxon>Vertebrata</taxon>
        <taxon>Euteleostomi</taxon>
        <taxon>Actinopterygii</taxon>
        <taxon>Neopterygii</taxon>
        <taxon>Teleostei</taxon>
        <taxon>Ostariophysi</taxon>
        <taxon>Cypriniformes</taxon>
        <taxon>Cyprinidae</taxon>
        <taxon>Cyprininae</taxon>
        <taxon>Sinocyclocheilus</taxon>
    </lineage>
</organism>
<dbReference type="InterPro" id="IPR011993">
    <property type="entry name" value="PH-like_dom_sf"/>
</dbReference>
<feature type="compositionally biased region" description="Pro residues" evidence="1">
    <location>
        <begin position="950"/>
        <end position="974"/>
    </location>
</feature>